<evidence type="ECO:0000259" key="3">
    <source>
        <dbReference type="PROSITE" id="PS50043"/>
    </source>
</evidence>
<keyword evidence="2" id="KW-0067">ATP-binding</keyword>
<dbReference type="GO" id="GO:0003677">
    <property type="term" value="F:DNA binding"/>
    <property type="evidence" value="ECO:0007669"/>
    <property type="project" value="InterPro"/>
</dbReference>
<dbReference type="GO" id="GO:0005524">
    <property type="term" value="F:ATP binding"/>
    <property type="evidence" value="ECO:0007669"/>
    <property type="project" value="UniProtKB-KW"/>
</dbReference>
<dbReference type="PROSITE" id="PS50043">
    <property type="entry name" value="HTH_LUXR_2"/>
    <property type="match status" value="1"/>
</dbReference>
<dbReference type="GO" id="GO:0004016">
    <property type="term" value="F:adenylate cyclase activity"/>
    <property type="evidence" value="ECO:0007669"/>
    <property type="project" value="TreeGrafter"/>
</dbReference>
<dbReference type="InterPro" id="IPR027417">
    <property type="entry name" value="P-loop_NTPase"/>
</dbReference>
<dbReference type="GO" id="GO:0006355">
    <property type="term" value="P:regulation of DNA-templated transcription"/>
    <property type="evidence" value="ECO:0007669"/>
    <property type="project" value="InterPro"/>
</dbReference>
<dbReference type="GO" id="GO:0005737">
    <property type="term" value="C:cytoplasm"/>
    <property type="evidence" value="ECO:0007669"/>
    <property type="project" value="TreeGrafter"/>
</dbReference>
<evidence type="ECO:0000256" key="2">
    <source>
        <dbReference type="ARBA" id="ARBA00022840"/>
    </source>
</evidence>
<dbReference type="Pfam" id="PF13191">
    <property type="entry name" value="AAA_16"/>
    <property type="match status" value="1"/>
</dbReference>
<evidence type="ECO:0000313" key="4">
    <source>
        <dbReference type="EMBL" id="GAS93413.1"/>
    </source>
</evidence>
<reference evidence="5" key="2">
    <citation type="submission" date="2016-02" db="EMBL/GenBank/DDBJ databases">
        <title>Draft genome sequence of five rapidly growing Mycobacterium species.</title>
        <authorList>
            <person name="Katahira K."/>
            <person name="Gotou Y."/>
            <person name="Iida K."/>
            <person name="Ogura Y."/>
            <person name="Hayashi T."/>
        </authorList>
    </citation>
    <scope>NUCLEOTIDE SEQUENCE [LARGE SCALE GENOMIC DNA]</scope>
    <source>
        <strain evidence="5">JCM15298</strain>
    </source>
</reference>
<dbReference type="Proteomes" id="UP000069443">
    <property type="component" value="Unassembled WGS sequence"/>
</dbReference>
<dbReference type="Pfam" id="PF00196">
    <property type="entry name" value="GerE"/>
    <property type="match status" value="1"/>
</dbReference>
<dbReference type="Gene3D" id="1.25.40.10">
    <property type="entry name" value="Tetratricopeptide repeat domain"/>
    <property type="match status" value="2"/>
</dbReference>
<dbReference type="PRINTS" id="PR00038">
    <property type="entry name" value="HTHLUXR"/>
</dbReference>
<dbReference type="SMART" id="SM00421">
    <property type="entry name" value="HTH_LUXR"/>
    <property type="match status" value="1"/>
</dbReference>
<proteinExistence type="predicted"/>
<dbReference type="SUPFAM" id="SSF52540">
    <property type="entry name" value="P-loop containing nucleoside triphosphate hydrolases"/>
    <property type="match status" value="1"/>
</dbReference>
<keyword evidence="1" id="KW-0547">Nucleotide-binding</keyword>
<dbReference type="InterPro" id="IPR036388">
    <property type="entry name" value="WH-like_DNA-bd_sf"/>
</dbReference>
<dbReference type="SUPFAM" id="SSF46894">
    <property type="entry name" value="C-terminal effector domain of the bipartite response regulators"/>
    <property type="match status" value="1"/>
</dbReference>
<dbReference type="AlphaFoldDB" id="A0A100W856"/>
<accession>A0A100W856</accession>
<comment type="caution">
    <text evidence="4">The sequence shown here is derived from an EMBL/GenBank/DDBJ whole genome shotgun (WGS) entry which is preliminary data.</text>
</comment>
<dbReference type="InterPro" id="IPR016032">
    <property type="entry name" value="Sig_transdc_resp-reg_C-effctor"/>
</dbReference>
<organism evidence="4 5">
    <name type="scientific">Mycolicibacterium canariasense</name>
    <name type="common">Mycobacterium canariasense</name>
    <dbReference type="NCBI Taxonomy" id="228230"/>
    <lineage>
        <taxon>Bacteria</taxon>
        <taxon>Bacillati</taxon>
        <taxon>Actinomycetota</taxon>
        <taxon>Actinomycetes</taxon>
        <taxon>Mycobacteriales</taxon>
        <taxon>Mycobacteriaceae</taxon>
        <taxon>Mycolicibacterium</taxon>
    </lineage>
</organism>
<name>A0A100W856_MYCCR</name>
<dbReference type="PANTHER" id="PTHR16305:SF35">
    <property type="entry name" value="TRANSCRIPTIONAL ACTIVATOR DOMAIN"/>
    <property type="match status" value="1"/>
</dbReference>
<keyword evidence="5" id="KW-1185">Reference proteome</keyword>
<dbReference type="STRING" id="228230.RMCC_0379"/>
<dbReference type="InterPro" id="IPR011990">
    <property type="entry name" value="TPR-like_helical_dom_sf"/>
</dbReference>
<protein>
    <submittedName>
        <fullName evidence="4">Transcriptional regulator</fullName>
    </submittedName>
</protein>
<dbReference type="RefSeq" id="WP_064961220.1">
    <property type="nucleotide sequence ID" value="NZ_BCSY01000011.1"/>
</dbReference>
<dbReference type="OrthoDB" id="3796539at2"/>
<dbReference type="InterPro" id="IPR041664">
    <property type="entry name" value="AAA_16"/>
</dbReference>
<dbReference type="SUPFAM" id="SSF48452">
    <property type="entry name" value="TPR-like"/>
    <property type="match status" value="1"/>
</dbReference>
<sequence>MSEGPAARSAERQTIGDFLREAAYEPTCLVLEGEAGIGKTTLWLSAIDEARSRGFHVLRAQPGQSESVLAYASAADLLGDIEQAAFDQIPSLQRVALEHILLRTEAAGAPADPRVVATAVLSLVDGLTADAPVLIAIDDAQWLDPSSKAVVAFVARRLKGRVGVVLTERSPCPTEATATWLRLGRPDGIQRIVVPPLDFCGLRELFATKLGRSFPRPTMLRFAQISGGNPYFALELARTVAGTAPEHDVLLPATLAAAVRARIGQLDDDTQTMLLAAACADEPTVDLLARATGTTVARAVEVLEIPENRNIVAIRGNHVCFSHPLLAKGVYTDANPARRRAMHAALAKVENRPELVARHLALACTTSDPVTLRALDEAADSAHARGDSTAAAELIEAAIRLGGETPVRRLRAGEYYFQAGDNTRARALIEPAVGLLTVGPQRAAARNLLAEIQVYEGRFTEAVELLRNSLCDAAGDHTVLVQTLLLLSLALANTCEFDESSLQAQQAVLLAEELDCPALTSQALAMWVTVNCLCGHGVDEPSLQRALELEEPDDDTPVHFRASTNAALMLAWTGRVGEARSEMRDIRRRCTERGAESRTLFVSLHSALMEIWHGSFGDAAQIAEEAMERAEQLGGHQLLAIAHFIKLTVAAYTGRADEARAEADAALAATRHCSAPRMTERVTATLGFLEVSRGNYAEALTILGPLISGFGATACTEIIAAAFLPDAVEAMVALGQLDDADPLITALESNGRRLDRPWMLAVGARCRSMWLAAHGDVGAADRMAHQAMREHDRLPMPFERARTQLLVGQLLRRQRRKEGTSETLQAALRTFEELGAPLWAERARAELAKTRVTRARDLGLTPAEQRVAELAASGMTNRDVAAALFISPKTVEHNLARAYRKLAIHSRAELGQRISQLQLDDSTESFSSATHQAREIAEAAEICSGAGRTPV</sequence>
<feature type="domain" description="HTH luxR-type" evidence="3">
    <location>
        <begin position="853"/>
        <end position="918"/>
    </location>
</feature>
<evidence type="ECO:0000313" key="5">
    <source>
        <dbReference type="Proteomes" id="UP000069443"/>
    </source>
</evidence>
<reference evidence="5" key="1">
    <citation type="journal article" date="2016" name="Genome Announc.">
        <title>Draft Genome Sequences of Five Rapidly Growing Mycobacterium Species, M. thermoresistibile, M. fortuitum subsp. acetamidolyticum, M. canariasense, M. brisbanense, and M. novocastrense.</title>
        <authorList>
            <person name="Katahira K."/>
            <person name="Ogura Y."/>
            <person name="Gotoh Y."/>
            <person name="Hayashi T."/>
        </authorList>
    </citation>
    <scope>NUCLEOTIDE SEQUENCE [LARGE SCALE GENOMIC DNA]</scope>
    <source>
        <strain evidence="5">JCM15298</strain>
    </source>
</reference>
<gene>
    <name evidence="4" type="ORF">RMCC_0379</name>
</gene>
<dbReference type="Gene3D" id="1.10.10.10">
    <property type="entry name" value="Winged helix-like DNA-binding domain superfamily/Winged helix DNA-binding domain"/>
    <property type="match status" value="1"/>
</dbReference>
<dbReference type="PANTHER" id="PTHR16305">
    <property type="entry name" value="TESTICULAR SOLUBLE ADENYLYL CYCLASE"/>
    <property type="match status" value="1"/>
</dbReference>
<dbReference type="InterPro" id="IPR000792">
    <property type="entry name" value="Tscrpt_reg_LuxR_C"/>
</dbReference>
<dbReference type="EMBL" id="BCSY01000011">
    <property type="protein sequence ID" value="GAS93413.1"/>
    <property type="molecule type" value="Genomic_DNA"/>
</dbReference>
<dbReference type="PROSITE" id="PS00622">
    <property type="entry name" value="HTH_LUXR_1"/>
    <property type="match status" value="1"/>
</dbReference>
<dbReference type="CDD" id="cd06170">
    <property type="entry name" value="LuxR_C_like"/>
    <property type="match status" value="1"/>
</dbReference>
<evidence type="ECO:0000256" key="1">
    <source>
        <dbReference type="ARBA" id="ARBA00022741"/>
    </source>
</evidence>